<dbReference type="SMART" id="SM00355">
    <property type="entry name" value="ZnF_C2H2"/>
    <property type="match status" value="3"/>
</dbReference>
<accession>A0AAU9FBU5</accession>
<comment type="similarity">
    <text evidence="1">Belongs to the teashirt C2H2-type zinc-finger protein family.</text>
</comment>
<feature type="region of interest" description="Disordered" evidence="13">
    <location>
        <begin position="706"/>
        <end position="731"/>
    </location>
</feature>
<evidence type="ECO:0000313" key="16">
    <source>
        <dbReference type="Proteomes" id="UP001500889"/>
    </source>
</evidence>
<evidence type="ECO:0000256" key="6">
    <source>
        <dbReference type="ARBA" id="ARBA00022771"/>
    </source>
</evidence>
<feature type="domain" description="C2H2-type" evidence="14">
    <location>
        <begin position="551"/>
        <end position="580"/>
    </location>
</feature>
<protein>
    <submittedName>
        <fullName evidence="15">Protein teashirt</fullName>
    </submittedName>
</protein>
<feature type="compositionally biased region" description="Polar residues" evidence="13">
    <location>
        <begin position="930"/>
        <end position="939"/>
    </location>
</feature>
<keyword evidence="3" id="KW-0678">Repressor</keyword>
<keyword evidence="4" id="KW-0479">Metal-binding</keyword>
<keyword evidence="6 12" id="KW-0863">Zinc-finger</keyword>
<organism evidence="15 16">
    <name type="scientific">Drosophila madeirensis</name>
    <name type="common">Fruit fly</name>
    <dbReference type="NCBI Taxonomy" id="30013"/>
    <lineage>
        <taxon>Eukaryota</taxon>
        <taxon>Metazoa</taxon>
        <taxon>Ecdysozoa</taxon>
        <taxon>Arthropoda</taxon>
        <taxon>Hexapoda</taxon>
        <taxon>Insecta</taxon>
        <taxon>Pterygota</taxon>
        <taxon>Neoptera</taxon>
        <taxon>Endopterygota</taxon>
        <taxon>Diptera</taxon>
        <taxon>Brachycera</taxon>
        <taxon>Muscomorpha</taxon>
        <taxon>Ephydroidea</taxon>
        <taxon>Drosophilidae</taxon>
        <taxon>Drosophila</taxon>
        <taxon>Sophophora</taxon>
    </lineage>
</organism>
<dbReference type="InterPro" id="IPR041661">
    <property type="entry name" value="ZN622/Rei1/Reh1_Znf-C2H2"/>
</dbReference>
<dbReference type="EMBL" id="AP029264">
    <property type="protein sequence ID" value="BFF93159.1"/>
    <property type="molecule type" value="Genomic_DNA"/>
</dbReference>
<evidence type="ECO:0000256" key="5">
    <source>
        <dbReference type="ARBA" id="ARBA00022737"/>
    </source>
</evidence>
<dbReference type="PROSITE" id="PS00028">
    <property type="entry name" value="ZINC_FINGER_C2H2_1"/>
    <property type="match status" value="3"/>
</dbReference>
<keyword evidence="7" id="KW-0862">Zinc</keyword>
<feature type="region of interest" description="Disordered" evidence="13">
    <location>
        <begin position="263"/>
        <end position="343"/>
    </location>
</feature>
<dbReference type="GO" id="GO:0000981">
    <property type="term" value="F:DNA-binding transcription factor activity, RNA polymerase II-specific"/>
    <property type="evidence" value="ECO:0007669"/>
    <property type="project" value="TreeGrafter"/>
</dbReference>
<evidence type="ECO:0000256" key="3">
    <source>
        <dbReference type="ARBA" id="ARBA00022491"/>
    </source>
</evidence>
<dbReference type="Proteomes" id="UP001500889">
    <property type="component" value="Chromosome U"/>
</dbReference>
<evidence type="ECO:0000256" key="10">
    <source>
        <dbReference type="ARBA" id="ARBA00023163"/>
    </source>
</evidence>
<keyword evidence="10" id="KW-0804">Transcription</keyword>
<keyword evidence="16" id="KW-1185">Reference proteome</keyword>
<evidence type="ECO:0000256" key="11">
    <source>
        <dbReference type="ARBA" id="ARBA00023242"/>
    </source>
</evidence>
<feature type="compositionally biased region" description="Low complexity" evidence="13">
    <location>
        <begin position="419"/>
        <end position="429"/>
    </location>
</feature>
<dbReference type="GO" id="GO:0008270">
    <property type="term" value="F:zinc ion binding"/>
    <property type="evidence" value="ECO:0007669"/>
    <property type="project" value="UniProtKB-KW"/>
</dbReference>
<feature type="region of interest" description="Disordered" evidence="13">
    <location>
        <begin position="117"/>
        <end position="137"/>
    </location>
</feature>
<keyword evidence="11" id="KW-0539">Nucleus</keyword>
<reference evidence="15 16" key="1">
    <citation type="submission" date="2024-02" db="EMBL/GenBank/DDBJ databases">
        <title>A chromosome-level genome assembly of Drosophila madeirensis, a fruit fly species endemic to Madeira island.</title>
        <authorList>
            <person name="Tomihara K."/>
            <person name="Llopart A."/>
            <person name="Yamamoto D."/>
        </authorList>
    </citation>
    <scope>NUCLEOTIDE SEQUENCE [LARGE SCALE GENOMIC DNA]</scope>
    <source>
        <strain evidence="15 16">RF1</strain>
    </source>
</reference>
<keyword evidence="2" id="KW-0217">Developmental protein</keyword>
<feature type="compositionally biased region" description="Low complexity" evidence="13">
    <location>
        <begin position="280"/>
        <end position="324"/>
    </location>
</feature>
<feature type="region of interest" description="Disordered" evidence="13">
    <location>
        <begin position="521"/>
        <end position="542"/>
    </location>
</feature>
<name>A0AAU9FBU5_DROMD</name>
<keyword evidence="5" id="KW-0677">Repeat</keyword>
<feature type="compositionally biased region" description="Basic residues" evidence="13">
    <location>
        <begin position="269"/>
        <end position="279"/>
    </location>
</feature>
<dbReference type="Pfam" id="PF12756">
    <property type="entry name" value="zf-C2H2_2"/>
    <property type="match status" value="1"/>
</dbReference>
<feature type="region of interest" description="Disordered" evidence="13">
    <location>
        <begin position="765"/>
        <end position="955"/>
    </location>
</feature>
<feature type="region of interest" description="Disordered" evidence="13">
    <location>
        <begin position="20"/>
        <end position="66"/>
    </location>
</feature>
<feature type="compositionally biased region" description="Polar residues" evidence="13">
    <location>
        <begin position="28"/>
        <end position="48"/>
    </location>
</feature>
<evidence type="ECO:0000256" key="9">
    <source>
        <dbReference type="ARBA" id="ARBA00023125"/>
    </source>
</evidence>
<proteinExistence type="inferred from homology"/>
<dbReference type="Pfam" id="PF00096">
    <property type="entry name" value="zf-C2H2"/>
    <property type="match status" value="1"/>
</dbReference>
<feature type="domain" description="C2H2-type" evidence="14">
    <location>
        <begin position="482"/>
        <end position="506"/>
    </location>
</feature>
<evidence type="ECO:0000313" key="15">
    <source>
        <dbReference type="EMBL" id="BFF93159.1"/>
    </source>
</evidence>
<evidence type="ECO:0000256" key="13">
    <source>
        <dbReference type="SAM" id="MobiDB-lite"/>
    </source>
</evidence>
<dbReference type="SUPFAM" id="SSF57667">
    <property type="entry name" value="beta-beta-alpha zinc fingers"/>
    <property type="match status" value="1"/>
</dbReference>
<feature type="compositionally biased region" description="Basic and acidic residues" evidence="13">
    <location>
        <begin position="814"/>
        <end position="828"/>
    </location>
</feature>
<dbReference type="AlphaFoldDB" id="A0AAU9FBU5"/>
<feature type="region of interest" description="Disordered" evidence="13">
    <location>
        <begin position="395"/>
        <end position="442"/>
    </location>
</feature>
<evidence type="ECO:0000256" key="7">
    <source>
        <dbReference type="ARBA" id="ARBA00022833"/>
    </source>
</evidence>
<dbReference type="InterPro" id="IPR036236">
    <property type="entry name" value="Znf_C2H2_sf"/>
</dbReference>
<dbReference type="GO" id="GO:0005634">
    <property type="term" value="C:nucleus"/>
    <property type="evidence" value="ECO:0007669"/>
    <property type="project" value="TreeGrafter"/>
</dbReference>
<dbReference type="GO" id="GO:0003677">
    <property type="term" value="F:DNA binding"/>
    <property type="evidence" value="ECO:0007669"/>
    <property type="project" value="UniProtKB-KW"/>
</dbReference>
<keyword evidence="8" id="KW-0805">Transcription regulation</keyword>
<feature type="compositionally biased region" description="Low complexity" evidence="13">
    <location>
        <begin position="713"/>
        <end position="729"/>
    </location>
</feature>
<feature type="compositionally biased region" description="Gly residues" evidence="13">
    <location>
        <begin position="325"/>
        <end position="343"/>
    </location>
</feature>
<dbReference type="Gene3D" id="3.30.160.60">
    <property type="entry name" value="Classic Zinc Finger"/>
    <property type="match status" value="1"/>
</dbReference>
<evidence type="ECO:0000256" key="4">
    <source>
        <dbReference type="ARBA" id="ARBA00022723"/>
    </source>
</evidence>
<dbReference type="InterPro" id="IPR027008">
    <property type="entry name" value="Teashirt_fam"/>
</dbReference>
<evidence type="ECO:0000256" key="2">
    <source>
        <dbReference type="ARBA" id="ARBA00022473"/>
    </source>
</evidence>
<feature type="compositionally biased region" description="Polar residues" evidence="13">
    <location>
        <begin position="432"/>
        <end position="442"/>
    </location>
</feature>
<feature type="compositionally biased region" description="Low complexity" evidence="13">
    <location>
        <begin position="857"/>
        <end position="875"/>
    </location>
</feature>
<dbReference type="InterPro" id="IPR013087">
    <property type="entry name" value="Znf_C2H2_type"/>
</dbReference>
<evidence type="ECO:0000259" key="14">
    <source>
        <dbReference type="PROSITE" id="PS50157"/>
    </source>
</evidence>
<feature type="compositionally biased region" description="Polar residues" evidence="13">
    <location>
        <begin position="900"/>
        <end position="915"/>
    </location>
</feature>
<evidence type="ECO:0000256" key="1">
    <source>
        <dbReference type="ARBA" id="ARBA00007158"/>
    </source>
</evidence>
<dbReference type="PANTHER" id="PTHR12487">
    <property type="entry name" value="TEASHIRT-RELATED"/>
    <property type="match status" value="1"/>
</dbReference>
<feature type="compositionally biased region" description="Basic and acidic residues" evidence="13">
    <location>
        <begin position="916"/>
        <end position="928"/>
    </location>
</feature>
<feature type="compositionally biased region" description="Basic residues" evidence="13">
    <location>
        <begin position="409"/>
        <end position="418"/>
    </location>
</feature>
<dbReference type="PROSITE" id="PS50157">
    <property type="entry name" value="ZINC_FINGER_C2H2_2"/>
    <property type="match status" value="3"/>
</dbReference>
<evidence type="ECO:0000256" key="12">
    <source>
        <dbReference type="PROSITE-ProRule" id="PRU00042"/>
    </source>
</evidence>
<keyword evidence="9" id="KW-0238">DNA-binding</keyword>
<dbReference type="PANTHER" id="PTHR12487:SF7">
    <property type="entry name" value="PROTEIN TEASHIRT-RELATED"/>
    <property type="match status" value="1"/>
</dbReference>
<feature type="domain" description="C2H2-type" evidence="14">
    <location>
        <begin position="366"/>
        <end position="395"/>
    </location>
</feature>
<gene>
    <name evidence="15" type="ORF">DMAD_11058</name>
</gene>
<sequence length="1001" mass="106954">MLHEALMLEIYRQALNAGALPTARPRSTESANSSERCPSHESNSSDNGGQRGDPSGGVMPPTSMQSTFPAVQQNLPTQPPSMEAYLHMVAAAAQQYGFPLAAAAAAGPRLPLPMANEATPSFKLPPQASPTASSNHSEALDFRTNLYGRAESAEPLASEEEEDFDDGANNPLDLSVGTRKRGHDAEPQLGHIQVKKMFKSESLPANSSPAAAPTASQLMPGVNPYLAAVAAANIFRTGQFPDWNGKNDLVVDPLEKMSDIVKGGAQGHKDKHQHHHHQSKATPAAQAAPPKSPAHQQQQQQQQQHQQQQQQQQQGSNNSHNSEGGSTGAGGAAVGASAGGGAGVTKARHNIWQSHWQNKGVASSVFRCVWCKQSFPTLEALTTHMKDSKHCGVNVPPFGNLPSNNPPQHQHHQQHHHSGAQQQQQQNHQNMRKQTNANHSPSANVKNAFQYRGDPPTPLPRKLVRGQNVWLGKGVEQAMQILKCMRCGESFRSLGEMTKHMQETQHYTNILSQEQNISIKSQNQANANADSKDNQNNSLSSEESRTLSAVLTCKVCDKAFNSLGDLSNHMAKNNHYAEPLLQNAGGRKRPAPKKREKSLPVRKLLEMKGGGGGTNQDDLATEKSAVQGKPGLGPGGGDKNDAALFAERMRQYITGVKSPEEIAKVAAAQLLAKNKSPELLEQKNGNAKPGNSSVLSAIEQMFTTSFDTPPRHASLPASSPSNSSTKNTSPVASSILKRLGIDETVDYNKPLIDTNDPYYQHYRYTSSERSGSECSAEAARPRLDAPTPEKQQQQQQQQQLTLMATEEIAGRPNIKQEEGIKMEIKSEINDEQNDETAMPSPKMEATLVNGSYSTPTNSSSVAAGNNNSNSNNNNVERASPKTPSVAGSPQSRLLPPRSPADSQRSATPKSPASSHKSYDGSEGNKKYPSDSLNALSSMFDSLGASGGGAAANTRAKLAAAAAAVAGGVLPVAGGSESPENLSASNSLAALRQFCVKKEKTA</sequence>
<evidence type="ECO:0000256" key="8">
    <source>
        <dbReference type="ARBA" id="ARBA00023015"/>
    </source>
</evidence>